<dbReference type="PROSITE" id="PS52016">
    <property type="entry name" value="TONB_DEPENDENT_REC_3"/>
    <property type="match status" value="1"/>
</dbReference>
<dbReference type="Proteomes" id="UP001193389">
    <property type="component" value="Chromosome"/>
</dbReference>
<feature type="chain" id="PRO_5024417721" evidence="2">
    <location>
        <begin position="23"/>
        <end position="834"/>
    </location>
</feature>
<dbReference type="GO" id="GO:0009279">
    <property type="term" value="C:cell outer membrane"/>
    <property type="evidence" value="ECO:0007669"/>
    <property type="project" value="UniProtKB-SubCell"/>
</dbReference>
<keyword evidence="4" id="KW-0675">Receptor</keyword>
<dbReference type="InterPro" id="IPR012910">
    <property type="entry name" value="Plug_dom"/>
</dbReference>
<evidence type="ECO:0000256" key="1">
    <source>
        <dbReference type="PROSITE-ProRule" id="PRU01360"/>
    </source>
</evidence>
<dbReference type="InterPro" id="IPR037066">
    <property type="entry name" value="Plug_dom_sf"/>
</dbReference>
<evidence type="ECO:0000256" key="2">
    <source>
        <dbReference type="SAM" id="SignalP"/>
    </source>
</evidence>
<dbReference type="InterPro" id="IPR039426">
    <property type="entry name" value="TonB-dep_rcpt-like"/>
</dbReference>
<dbReference type="InterPro" id="IPR008969">
    <property type="entry name" value="CarboxyPept-like_regulatory"/>
</dbReference>
<keyword evidence="1" id="KW-0813">Transport</keyword>
<dbReference type="Gene3D" id="2.60.40.1120">
    <property type="entry name" value="Carboxypeptidase-like, regulatory domain"/>
    <property type="match status" value="1"/>
</dbReference>
<dbReference type="RefSeq" id="WP_318347683.1">
    <property type="nucleotide sequence ID" value="NZ_AP018694.1"/>
</dbReference>
<keyword evidence="1" id="KW-0472">Membrane</keyword>
<protein>
    <submittedName>
        <fullName evidence="4">Ferric aerobactin receptor</fullName>
    </submittedName>
</protein>
<gene>
    <name evidence="4" type="ORF">AQPE_3627</name>
</gene>
<dbReference type="EMBL" id="AP018694">
    <property type="protein sequence ID" value="BBE19442.1"/>
    <property type="molecule type" value="Genomic_DNA"/>
</dbReference>
<evidence type="ECO:0000313" key="4">
    <source>
        <dbReference type="EMBL" id="BBE19442.1"/>
    </source>
</evidence>
<keyword evidence="1" id="KW-0812">Transmembrane</keyword>
<organism evidence="4 5">
    <name type="scientific">Aquipluma nitroreducens</name>
    <dbReference type="NCBI Taxonomy" id="2010828"/>
    <lineage>
        <taxon>Bacteria</taxon>
        <taxon>Pseudomonadati</taxon>
        <taxon>Bacteroidota</taxon>
        <taxon>Bacteroidia</taxon>
        <taxon>Marinilabiliales</taxon>
        <taxon>Prolixibacteraceae</taxon>
        <taxon>Aquipluma</taxon>
    </lineage>
</organism>
<accession>A0A5K7SCW2</accession>
<keyword evidence="1" id="KW-1134">Transmembrane beta strand</keyword>
<proteinExistence type="inferred from homology"/>
<feature type="signal peptide" evidence="2">
    <location>
        <begin position="1"/>
        <end position="22"/>
    </location>
</feature>
<reference evidence="4" key="1">
    <citation type="journal article" date="2020" name="Int. J. Syst. Evol. Microbiol.">
        <title>Aquipluma nitroreducens gen. nov. sp. nov., a novel facultatively anaerobic bacterium isolated from a freshwater lake.</title>
        <authorList>
            <person name="Watanabe M."/>
            <person name="Kojima H."/>
            <person name="Fukui M."/>
        </authorList>
    </citation>
    <scope>NUCLEOTIDE SEQUENCE</scope>
    <source>
        <strain evidence="4">MeG22</strain>
    </source>
</reference>
<comment type="subcellular location">
    <subcellularLocation>
        <location evidence="1">Cell outer membrane</location>
        <topology evidence="1">Multi-pass membrane protein</topology>
    </subcellularLocation>
</comment>
<keyword evidence="1" id="KW-0998">Cell outer membrane</keyword>
<dbReference type="Pfam" id="PF13715">
    <property type="entry name" value="CarbopepD_reg_2"/>
    <property type="match status" value="1"/>
</dbReference>
<dbReference type="Pfam" id="PF07715">
    <property type="entry name" value="Plug"/>
    <property type="match status" value="1"/>
</dbReference>
<feature type="domain" description="TonB-dependent receptor plug" evidence="3">
    <location>
        <begin position="135"/>
        <end position="222"/>
    </location>
</feature>
<dbReference type="SUPFAM" id="SSF49464">
    <property type="entry name" value="Carboxypeptidase regulatory domain-like"/>
    <property type="match status" value="1"/>
</dbReference>
<dbReference type="KEGG" id="anf:AQPE_3627"/>
<keyword evidence="2" id="KW-0732">Signal</keyword>
<keyword evidence="5" id="KW-1185">Reference proteome</keyword>
<dbReference type="Gene3D" id="2.170.130.10">
    <property type="entry name" value="TonB-dependent receptor, plug domain"/>
    <property type="match status" value="1"/>
</dbReference>
<dbReference type="AlphaFoldDB" id="A0A5K7SCW2"/>
<sequence length="834" mass="94733">MRSIQLLLLIILLSLNAASLHAQSNNATLIGKVTDGNGKPLELANISLKNSSIGTVSNRDGVYLLRIPAKKIVIIVYSMVGYQSGEKSIKASEEQKLELNVSLKQIDQEIEEVQVTQNRRTKTNMNRIDAKYMTNMTDAGTGGVEALIKTLPGVSTNNELSSQYSVRGGNFDENLVYVNDIEVYRPLLTRSGQQEGMSSINSDMVSSIEFSAGGFDAKYGDKMASVLDIKYRKPTEFAASVSASFLGGSLQVEDLSKNGKFSHITGVRYKTNRYLLGSLDEKGEYNPNFIDFQTYLTYKFNKSFDVSFLGNLAKNQYNFMPQSRETSFGTISQQYGAKIYFEGQEADQFVTTTGALVANYHPSEKLNLKIIASAFQSKEAETYDIDGSYYLNELEQNTQTGAADSALNIGVGEFLNHARNYLDVSVYSLEHKGAYNSEHHLLNWGIKAQIEKIDDRMNEWVLRDSTGYAIPYHSDKLELYSSTNMKYNMNSTRATAFIQDTYQIPIGKGSLYATAGIRSQYWSYSKEFLLSPRATLRYYPEWNSNFVFHLSGGIYDQPAFYKELKDRNGIIYPDTKAQRSAQVVLGTDYIFRAWDRPFKFTSEMYYKFMSNITPYQIDNVRIRYLPNQKAKGYATGLDMKVNGEFVSGVESWASLSVMKTEEDIIGDFYYKYYNQAGELIIPGVTADQVRASSQIQHPGYIPRPTDQRFNFSVFFQDYFPGNPTWKMHLTAFYGSRLPTGPSNSQRYMDTFRIPPYRRIDLGFSKVLINQDHKKYRYKALDSIRDMWLSMEVFNLLGINNTISYLWVANNSGDMFGVPNYLTKRKLNLKLTVKF</sequence>
<dbReference type="SUPFAM" id="SSF56935">
    <property type="entry name" value="Porins"/>
    <property type="match status" value="1"/>
</dbReference>
<evidence type="ECO:0000259" key="3">
    <source>
        <dbReference type="Pfam" id="PF07715"/>
    </source>
</evidence>
<comment type="similarity">
    <text evidence="1">Belongs to the TonB-dependent receptor family.</text>
</comment>
<evidence type="ECO:0000313" key="5">
    <source>
        <dbReference type="Proteomes" id="UP001193389"/>
    </source>
</evidence>
<name>A0A5K7SCW2_9BACT</name>